<reference evidence="3 4" key="1">
    <citation type="submission" date="2023-08" db="EMBL/GenBank/DDBJ databases">
        <title>Complete Genome Sequence of Pseudomonas entomophila TVIN A01.</title>
        <authorList>
            <person name="Shelke T."/>
            <person name="Mahar N.S."/>
            <person name="Gupta I."/>
            <person name="Gupta V."/>
        </authorList>
    </citation>
    <scope>NUCLEOTIDE SEQUENCE [LARGE SCALE GENOMIC DNA]</scope>
    <source>
        <strain evidence="3 4">TVIN-A01</strain>
    </source>
</reference>
<keyword evidence="1" id="KW-1133">Transmembrane helix</keyword>
<evidence type="ECO:0000256" key="1">
    <source>
        <dbReference type="SAM" id="Phobius"/>
    </source>
</evidence>
<evidence type="ECO:0000313" key="3">
    <source>
        <dbReference type="EMBL" id="WMW03733.1"/>
    </source>
</evidence>
<name>A0ABY9QI52_9PSED</name>
<feature type="chain" id="PRO_5047274234" description="Tetratricopeptide repeat protein" evidence="2">
    <location>
        <begin position="25"/>
        <end position="715"/>
    </location>
</feature>
<dbReference type="SUPFAM" id="SSF48452">
    <property type="entry name" value="TPR-like"/>
    <property type="match status" value="1"/>
</dbReference>
<keyword evidence="2" id="KW-0732">Signal</keyword>
<keyword evidence="4" id="KW-1185">Reference proteome</keyword>
<dbReference type="GeneID" id="32805870"/>
<gene>
    <name evidence="3" type="ORF">RAH46_15450</name>
</gene>
<keyword evidence="1" id="KW-0812">Transmembrane</keyword>
<sequence>MSTRNWPRHLLCLSLSVPFGPALACGPDFPMQLLRDRAQALAELPEGNFAFEVNRLGQQLAGLKPTTEVTLMPYWDGDDNDRPYRAQRSQVEASELPQNLREKVARLRTLQDPQQVEAQGADLPDELRLYIAGAVAFDAGDHAQAVDYFNKVLALPAEQRKLRSTWAAYSLGRALAAQSLEAGDDAQAVPEPLRAQARQAFQQARALSAEGFSDPLELGVASLGEEARLAKLAGDWDSAVQLYASQSRLGSGNGYSSLRQLADELVAMPDEPLKTLLQQPMARKLLTAYLLSHIGWDYDRQQPVEERRLPRLLQASVGDKLDDADRLAALSYQAGDFAAAEGYLRHAGDTGLAWWLRAKLALREGDKAQAATAYAKAAAAFPRDESWGARQTPDWDYESVKPGCRVEGEGAILALERGDYLQAFDQLYRSQEIYWQDAANVAERVLTLDELKGYVDAHVPAPAAAKAEEGSYVPRPVATQLRELLGRRLLREGRYDEAPSYFDTPQLQADAKAYVQNRKDAVSRWTATGRAEALYAAATLARTSGMEILGYEMAPDYAWLGGGFSLGSAEIQPGPLIGAGELQRQQATEAKPDLRYHYRYVAADLANQAADNLPHSSQAFAAVLCTAAGWVPGSDQERALYKRYVGQGPFVEWAEDFGKQCEAPRFDQANKRYVTEALDTARDVLRPYKAQILPLGLVALAGVAWLWIRRRKTKA</sequence>
<dbReference type="RefSeq" id="WP_011533908.1">
    <property type="nucleotide sequence ID" value="NZ_CP132921.1"/>
</dbReference>
<evidence type="ECO:0000313" key="4">
    <source>
        <dbReference type="Proteomes" id="UP001183127"/>
    </source>
</evidence>
<feature type="signal peptide" evidence="2">
    <location>
        <begin position="1"/>
        <end position="24"/>
    </location>
</feature>
<dbReference type="Proteomes" id="UP001183127">
    <property type="component" value="Chromosome"/>
</dbReference>
<organism evidence="3 4">
    <name type="scientific">Pseudomonas entomophila</name>
    <dbReference type="NCBI Taxonomy" id="312306"/>
    <lineage>
        <taxon>Bacteria</taxon>
        <taxon>Pseudomonadati</taxon>
        <taxon>Pseudomonadota</taxon>
        <taxon>Gammaproteobacteria</taxon>
        <taxon>Pseudomonadales</taxon>
        <taxon>Pseudomonadaceae</taxon>
        <taxon>Pseudomonas</taxon>
    </lineage>
</organism>
<feature type="transmembrane region" description="Helical" evidence="1">
    <location>
        <begin position="692"/>
        <end position="708"/>
    </location>
</feature>
<dbReference type="EMBL" id="CP132921">
    <property type="protein sequence ID" value="WMW03733.1"/>
    <property type="molecule type" value="Genomic_DNA"/>
</dbReference>
<dbReference type="InterPro" id="IPR011990">
    <property type="entry name" value="TPR-like_helical_dom_sf"/>
</dbReference>
<protein>
    <recommendedName>
        <fullName evidence="5">Tetratricopeptide repeat protein</fullName>
    </recommendedName>
</protein>
<proteinExistence type="predicted"/>
<evidence type="ECO:0008006" key="5">
    <source>
        <dbReference type="Google" id="ProtNLM"/>
    </source>
</evidence>
<evidence type="ECO:0000256" key="2">
    <source>
        <dbReference type="SAM" id="SignalP"/>
    </source>
</evidence>
<accession>A0ABY9QI52</accession>
<dbReference type="SMART" id="SM00028">
    <property type="entry name" value="TPR"/>
    <property type="match status" value="3"/>
</dbReference>
<dbReference type="InterPro" id="IPR019734">
    <property type="entry name" value="TPR_rpt"/>
</dbReference>
<keyword evidence="1" id="KW-0472">Membrane</keyword>